<feature type="non-terminal residue" evidence="1">
    <location>
        <position position="1"/>
    </location>
</feature>
<keyword evidence="2" id="KW-1185">Reference proteome</keyword>
<comment type="caution">
    <text evidence="1">The sequence shown here is derived from an EMBL/GenBank/DDBJ whole genome shotgun (WGS) entry which is preliminary data.</text>
</comment>
<organism evidence="1 2">
    <name type="scientific">Genlisea aurea</name>
    <dbReference type="NCBI Taxonomy" id="192259"/>
    <lineage>
        <taxon>Eukaryota</taxon>
        <taxon>Viridiplantae</taxon>
        <taxon>Streptophyta</taxon>
        <taxon>Embryophyta</taxon>
        <taxon>Tracheophyta</taxon>
        <taxon>Spermatophyta</taxon>
        <taxon>Magnoliopsida</taxon>
        <taxon>eudicotyledons</taxon>
        <taxon>Gunneridae</taxon>
        <taxon>Pentapetalae</taxon>
        <taxon>asterids</taxon>
        <taxon>lamiids</taxon>
        <taxon>Lamiales</taxon>
        <taxon>Lentibulariaceae</taxon>
        <taxon>Genlisea</taxon>
    </lineage>
</organism>
<dbReference type="Proteomes" id="UP000015453">
    <property type="component" value="Unassembled WGS sequence"/>
</dbReference>
<reference evidence="1 2" key="1">
    <citation type="journal article" date="2013" name="BMC Genomics">
        <title>The miniature genome of a carnivorous plant Genlisea aurea contains a low number of genes and short non-coding sequences.</title>
        <authorList>
            <person name="Leushkin E.V."/>
            <person name="Sutormin R.A."/>
            <person name="Nabieva E.R."/>
            <person name="Penin A.A."/>
            <person name="Kondrashov A.S."/>
            <person name="Logacheva M.D."/>
        </authorList>
    </citation>
    <scope>NUCLEOTIDE SEQUENCE [LARGE SCALE GENOMIC DNA]</scope>
</reference>
<sequence length="93" mass="10244">TNATMRLLLTTLIGIIVGCFIGASFQSLSLTSKAAQPTINSYCFSLRVQFSSNIWDFSYFEEKYSASGMSSAQAALLNVWSSLRGRRAVSKKF</sequence>
<protein>
    <submittedName>
        <fullName evidence="1">Uncharacterized protein</fullName>
    </submittedName>
</protein>
<accession>S8CT55</accession>
<dbReference type="EMBL" id="AUSU01002797">
    <property type="protein sequence ID" value="EPS68066.1"/>
    <property type="molecule type" value="Genomic_DNA"/>
</dbReference>
<evidence type="ECO:0000313" key="2">
    <source>
        <dbReference type="Proteomes" id="UP000015453"/>
    </source>
</evidence>
<gene>
    <name evidence="1" type="ORF">M569_06706</name>
</gene>
<proteinExistence type="predicted"/>
<name>S8CT55_9LAMI</name>
<feature type="non-terminal residue" evidence="1">
    <location>
        <position position="93"/>
    </location>
</feature>
<evidence type="ECO:0000313" key="1">
    <source>
        <dbReference type="EMBL" id="EPS68066.1"/>
    </source>
</evidence>
<dbReference type="AlphaFoldDB" id="S8CT55"/>